<dbReference type="Gene3D" id="3.40.50.150">
    <property type="entry name" value="Vaccinia Virus protein VP39"/>
    <property type="match status" value="1"/>
</dbReference>
<keyword evidence="4" id="KW-1185">Reference proteome</keyword>
<accession>A0A7M2X0W6</accession>
<dbReference type="GO" id="GO:0032259">
    <property type="term" value="P:methylation"/>
    <property type="evidence" value="ECO:0007669"/>
    <property type="project" value="InterPro"/>
</dbReference>
<dbReference type="EMBL" id="CP063458">
    <property type="protein sequence ID" value="QOV91386.1"/>
    <property type="molecule type" value="Genomic_DNA"/>
</dbReference>
<gene>
    <name evidence="3" type="ORF">IPV69_08545</name>
</gene>
<name>A0A7M2X0W6_9BACT</name>
<dbReference type="PANTHER" id="PTHR32319">
    <property type="entry name" value="BACTERIAL HEMOLYSIN-LIKE PROTEIN"/>
    <property type="match status" value="1"/>
</dbReference>
<dbReference type="Proteomes" id="UP000593765">
    <property type="component" value="Chromosome"/>
</dbReference>
<dbReference type="SUPFAM" id="SSF53335">
    <property type="entry name" value="S-adenosyl-L-methionine-dependent methyltransferases"/>
    <property type="match status" value="1"/>
</dbReference>
<dbReference type="GO" id="GO:0003723">
    <property type="term" value="F:RNA binding"/>
    <property type="evidence" value="ECO:0007669"/>
    <property type="project" value="UniProtKB-KW"/>
</dbReference>
<dbReference type="RefSeq" id="WP_206294641.1">
    <property type="nucleotide sequence ID" value="NZ_CP063458.1"/>
</dbReference>
<dbReference type="InterPro" id="IPR047048">
    <property type="entry name" value="TlyA"/>
</dbReference>
<sequence length="185" mass="19746">MPFVSRAGAKLDHALTAFAIDVAGLVCADLGCNVGGFTDCLLQRGAPKVYAVDTGYGALDWKLRKDPRVVVMERTNAMHVSLPEKVAFICIDVAWTRQRRILPSARKLIADEGIVVTLIKPHYEADKSLLVKGVLPVERVDGVVAAVTADVAAAGFEVVGLSTSPILGGEGNTEVLAQLRPVRTR</sequence>
<dbReference type="KEGG" id="hbs:IPV69_08545"/>
<dbReference type="InterPro" id="IPR002877">
    <property type="entry name" value="RNA_MeTrfase_FtsJ_dom"/>
</dbReference>
<evidence type="ECO:0000256" key="1">
    <source>
        <dbReference type="ARBA" id="ARBA00022884"/>
    </source>
</evidence>
<dbReference type="PANTHER" id="PTHR32319:SF0">
    <property type="entry name" value="BACTERIAL HEMOLYSIN-LIKE PROTEIN"/>
    <property type="match status" value="1"/>
</dbReference>
<dbReference type="InterPro" id="IPR029063">
    <property type="entry name" value="SAM-dependent_MTases_sf"/>
</dbReference>
<evidence type="ECO:0000313" key="4">
    <source>
        <dbReference type="Proteomes" id="UP000593765"/>
    </source>
</evidence>
<evidence type="ECO:0000259" key="2">
    <source>
        <dbReference type="Pfam" id="PF01728"/>
    </source>
</evidence>
<protein>
    <recommendedName>
        <fullName evidence="2">Ribosomal RNA methyltransferase FtsJ domain-containing protein</fullName>
    </recommendedName>
</protein>
<feature type="domain" description="Ribosomal RNA methyltransferase FtsJ" evidence="2">
    <location>
        <begin position="3"/>
        <end position="176"/>
    </location>
</feature>
<evidence type="ECO:0000313" key="3">
    <source>
        <dbReference type="EMBL" id="QOV91386.1"/>
    </source>
</evidence>
<dbReference type="GO" id="GO:0008168">
    <property type="term" value="F:methyltransferase activity"/>
    <property type="evidence" value="ECO:0007669"/>
    <property type="project" value="InterPro"/>
</dbReference>
<dbReference type="AlphaFoldDB" id="A0A7M2X0W6"/>
<keyword evidence="1" id="KW-0694">RNA-binding</keyword>
<dbReference type="Pfam" id="PF01728">
    <property type="entry name" value="FtsJ"/>
    <property type="match status" value="1"/>
</dbReference>
<proteinExistence type="predicted"/>
<organism evidence="3 4">
    <name type="scientific">Humisphaera borealis</name>
    <dbReference type="NCBI Taxonomy" id="2807512"/>
    <lineage>
        <taxon>Bacteria</taxon>
        <taxon>Pseudomonadati</taxon>
        <taxon>Planctomycetota</taxon>
        <taxon>Phycisphaerae</taxon>
        <taxon>Tepidisphaerales</taxon>
        <taxon>Tepidisphaeraceae</taxon>
        <taxon>Humisphaera</taxon>
    </lineage>
</organism>
<reference evidence="3 4" key="1">
    <citation type="submission" date="2020-10" db="EMBL/GenBank/DDBJ databases">
        <title>Wide distribution of Phycisphaera-like planctomycetes from WD2101 soil group in peatlands and genome analysis of the first cultivated representative.</title>
        <authorList>
            <person name="Dedysh S.N."/>
            <person name="Beletsky A.V."/>
            <person name="Ivanova A."/>
            <person name="Kulichevskaya I.S."/>
            <person name="Suzina N.E."/>
            <person name="Philippov D.A."/>
            <person name="Rakitin A.L."/>
            <person name="Mardanov A.V."/>
            <person name="Ravin N.V."/>
        </authorList>
    </citation>
    <scope>NUCLEOTIDE SEQUENCE [LARGE SCALE GENOMIC DNA]</scope>
    <source>
        <strain evidence="3 4">M1803</strain>
    </source>
</reference>